<gene>
    <name evidence="4" type="ORF">EHS24_007102</name>
</gene>
<evidence type="ECO:0000256" key="1">
    <source>
        <dbReference type="RuleBase" id="RU003682"/>
    </source>
</evidence>
<accession>A0A427XX13</accession>
<keyword evidence="1" id="KW-0479">Metal-binding</keyword>
<dbReference type="GO" id="GO:0046872">
    <property type="term" value="F:metal ion binding"/>
    <property type="evidence" value="ECO:0007669"/>
    <property type="project" value="UniProtKB-KW"/>
</dbReference>
<dbReference type="InterPro" id="IPR005123">
    <property type="entry name" value="Oxoglu/Fe-dep_dioxygenase_dom"/>
</dbReference>
<dbReference type="InterPro" id="IPR037151">
    <property type="entry name" value="AlkB-like_sf"/>
</dbReference>
<feature type="domain" description="Fe2OG dioxygenase" evidence="3">
    <location>
        <begin position="147"/>
        <end position="256"/>
    </location>
</feature>
<dbReference type="GeneID" id="39591645"/>
<dbReference type="PROSITE" id="PS51471">
    <property type="entry name" value="FE2OG_OXY"/>
    <property type="match status" value="1"/>
</dbReference>
<dbReference type="OrthoDB" id="412814at2759"/>
<sequence length="256" mass="27378">MISQITPAWPSSPTSSVDSLFDDDEHDGALGTDATVDVNEYERRPGSENADDPVEVMVASRSVPPIEGLYVFPELLPADVASSALNAISESDHFRGGVRDQVMLFTAAPPAPSSLPQHITELESTLADLIAPYLPPEVAQLAFDQRLARQAILNLYPPGEGITPHVDLPGRYADGIVGVSVTGGCVMTLERVGADMELGGPSRYDVYLPPRTVYVLSGPARWAWSHGIPGRTYDVVQETAGTVTLPRSLRTTSPVS</sequence>
<keyword evidence="5" id="KW-1185">Reference proteome</keyword>
<evidence type="ECO:0000313" key="5">
    <source>
        <dbReference type="Proteomes" id="UP000279236"/>
    </source>
</evidence>
<comment type="similarity">
    <text evidence="1">Belongs to the iron/ascorbate-dependent oxidoreductase family.</text>
</comment>
<reference evidence="4 5" key="1">
    <citation type="submission" date="2018-11" db="EMBL/GenBank/DDBJ databases">
        <title>Genome sequence of Apiotrichum porosum DSM 27194.</title>
        <authorList>
            <person name="Aliyu H."/>
            <person name="Gorte O."/>
            <person name="Ochsenreither K."/>
        </authorList>
    </citation>
    <scope>NUCLEOTIDE SEQUENCE [LARGE SCALE GENOMIC DNA]</scope>
    <source>
        <strain evidence="4 5">DSM 27194</strain>
    </source>
</reference>
<dbReference type="GO" id="GO:0016706">
    <property type="term" value="F:2-oxoglutarate-dependent dioxygenase activity"/>
    <property type="evidence" value="ECO:0007669"/>
    <property type="project" value="TreeGrafter"/>
</dbReference>
<proteinExistence type="inferred from homology"/>
<comment type="caution">
    <text evidence="4">The sequence shown here is derived from an EMBL/GenBank/DDBJ whole genome shotgun (WGS) entry which is preliminary data.</text>
</comment>
<dbReference type="GO" id="GO:0006631">
    <property type="term" value="P:fatty acid metabolic process"/>
    <property type="evidence" value="ECO:0007669"/>
    <property type="project" value="TreeGrafter"/>
</dbReference>
<organism evidence="4 5">
    <name type="scientific">Apiotrichum porosum</name>
    <dbReference type="NCBI Taxonomy" id="105984"/>
    <lineage>
        <taxon>Eukaryota</taxon>
        <taxon>Fungi</taxon>
        <taxon>Dikarya</taxon>
        <taxon>Basidiomycota</taxon>
        <taxon>Agaricomycotina</taxon>
        <taxon>Tremellomycetes</taxon>
        <taxon>Trichosporonales</taxon>
        <taxon>Trichosporonaceae</taxon>
        <taxon>Apiotrichum</taxon>
    </lineage>
</organism>
<evidence type="ECO:0000256" key="2">
    <source>
        <dbReference type="SAM" id="MobiDB-lite"/>
    </source>
</evidence>
<dbReference type="AlphaFoldDB" id="A0A427XX13"/>
<evidence type="ECO:0000313" key="4">
    <source>
        <dbReference type="EMBL" id="RSH83418.1"/>
    </source>
</evidence>
<dbReference type="EMBL" id="RSCE01000004">
    <property type="protein sequence ID" value="RSH83418.1"/>
    <property type="molecule type" value="Genomic_DNA"/>
</dbReference>
<keyword evidence="1" id="KW-0560">Oxidoreductase</keyword>
<dbReference type="GO" id="GO:0005759">
    <property type="term" value="C:mitochondrial matrix"/>
    <property type="evidence" value="ECO:0007669"/>
    <property type="project" value="TreeGrafter"/>
</dbReference>
<dbReference type="RefSeq" id="XP_028477370.1">
    <property type="nucleotide sequence ID" value="XM_028622478.1"/>
</dbReference>
<dbReference type="InterPro" id="IPR032870">
    <property type="entry name" value="ALKBH7-like"/>
</dbReference>
<name>A0A427XX13_9TREE</name>
<dbReference type="PANTHER" id="PTHR21052">
    <property type="entry name" value="SPERMATOGENESIS ASSOCIATED 11-RELATED"/>
    <property type="match status" value="1"/>
</dbReference>
<dbReference type="SUPFAM" id="SSF51197">
    <property type="entry name" value="Clavaminate synthase-like"/>
    <property type="match status" value="1"/>
</dbReference>
<dbReference type="Proteomes" id="UP000279236">
    <property type="component" value="Unassembled WGS sequence"/>
</dbReference>
<feature type="region of interest" description="Disordered" evidence="2">
    <location>
        <begin position="1"/>
        <end position="35"/>
    </location>
</feature>
<dbReference type="GO" id="GO:0006974">
    <property type="term" value="P:DNA damage response"/>
    <property type="evidence" value="ECO:0007669"/>
    <property type="project" value="InterPro"/>
</dbReference>
<evidence type="ECO:0000259" key="3">
    <source>
        <dbReference type="PROSITE" id="PS51471"/>
    </source>
</evidence>
<protein>
    <recommendedName>
        <fullName evidence="3">Fe2OG dioxygenase domain-containing protein</fullName>
    </recommendedName>
</protein>
<keyword evidence="1" id="KW-0408">Iron</keyword>
<dbReference type="Gene3D" id="2.60.120.590">
    <property type="entry name" value="Alpha-ketoglutarate-dependent dioxygenase AlkB-like"/>
    <property type="match status" value="1"/>
</dbReference>
<feature type="compositionally biased region" description="Polar residues" evidence="2">
    <location>
        <begin position="1"/>
        <end position="18"/>
    </location>
</feature>
<dbReference type="PANTHER" id="PTHR21052:SF0">
    <property type="entry name" value="ALPHA-KETOGLUTARATE-DEPENDENT DIOXYGENASE ALKB HOMOLOG 7, MITOCHONDRIAL"/>
    <property type="match status" value="1"/>
</dbReference>